<sequence>MGGPISRLADTTEAIQLGMASELLAHARDMLPNALPGELGFLAARLTEALADTLRVAESRGHRLGP</sequence>
<proteinExistence type="predicted"/>
<protein>
    <submittedName>
        <fullName evidence="1">Uncharacterized protein</fullName>
    </submittedName>
</protein>
<comment type="caution">
    <text evidence="1">The sequence shown here is derived from an EMBL/GenBank/DDBJ whole genome shotgun (WGS) entry which is preliminary data.</text>
</comment>
<name>A0A8I0P1X0_9ACTN</name>
<evidence type="ECO:0000313" key="1">
    <source>
        <dbReference type="EMBL" id="MBE1598121.1"/>
    </source>
</evidence>
<dbReference type="AlphaFoldDB" id="A0A8I0P1X0"/>
<organism evidence="1 2">
    <name type="scientific">Streptomyces stelliscabiei</name>
    <dbReference type="NCBI Taxonomy" id="146820"/>
    <lineage>
        <taxon>Bacteria</taxon>
        <taxon>Bacillati</taxon>
        <taxon>Actinomycetota</taxon>
        <taxon>Actinomycetes</taxon>
        <taxon>Kitasatosporales</taxon>
        <taxon>Streptomycetaceae</taxon>
        <taxon>Streptomyces</taxon>
    </lineage>
</organism>
<dbReference type="RefSeq" id="WP_318787709.1">
    <property type="nucleotide sequence ID" value="NZ_JADBGF010000001.1"/>
</dbReference>
<dbReference type="Proteomes" id="UP000629287">
    <property type="component" value="Unassembled WGS sequence"/>
</dbReference>
<evidence type="ECO:0000313" key="2">
    <source>
        <dbReference type="Proteomes" id="UP000629287"/>
    </source>
</evidence>
<reference evidence="1 2" key="1">
    <citation type="submission" date="2020-10" db="EMBL/GenBank/DDBJ databases">
        <title>Sequencing the genomes of 1000 actinobacteria strains.</title>
        <authorList>
            <person name="Klenk H.-P."/>
        </authorList>
    </citation>
    <scope>NUCLEOTIDE SEQUENCE [LARGE SCALE GENOMIC DNA]</scope>
    <source>
        <strain evidence="1 2">DSM 41803</strain>
    </source>
</reference>
<keyword evidence="2" id="KW-1185">Reference proteome</keyword>
<dbReference type="GeneID" id="86828801"/>
<dbReference type="EMBL" id="JADBGF010000001">
    <property type="protein sequence ID" value="MBE1598121.1"/>
    <property type="molecule type" value="Genomic_DNA"/>
</dbReference>
<accession>A0A8I0P1X0</accession>
<gene>
    <name evidence="1" type="ORF">H4687_004250</name>
</gene>